<sequence>MQGPDWLKEFPEILCNLKLNIYRTGKLKEYNRLIQPLLQQNNGIQLFEYMDNLYLINITIGSPPQHFEIVPDTGSADLWVVSTDCDSYSCTGSQELYVKNRFDPSLSSTYLPDGRNFTISYGSGYSAGILGRDQVSFADFTIVTQTFGLANHLAFVFADLPMDGIMGLSWPALSTFHAPTTMQNALDNLDLPMMTVYMSRHLEPTMRVDGGTITFGGFDFDNCESSINWVQLTSQTFWQFTLQGVKIDNYVSSRWQQAMSDTGTSFLQIPLFFMRPILKSINATFSFDYSAYMLDCSMRENGPDIELMIDGKYYAIPPIQYIQMYFDDREEALCILAAFENFGIGFSPLWILGDVFIRSYCNVYDFGNSRIGFANVM</sequence>
<evidence type="ECO:0000256" key="8">
    <source>
        <dbReference type="ARBA" id="ARBA00023157"/>
    </source>
</evidence>
<evidence type="ECO:0000313" key="15">
    <source>
        <dbReference type="WBParaSite" id="EEL_0000459901-mRNA-1"/>
    </source>
</evidence>
<evidence type="ECO:0000313" key="14">
    <source>
        <dbReference type="Proteomes" id="UP000050640"/>
    </source>
</evidence>
<reference evidence="15" key="1">
    <citation type="submission" date="2016-04" db="UniProtKB">
        <authorList>
            <consortium name="WormBaseParasite"/>
        </authorList>
    </citation>
    <scope>IDENTIFICATION</scope>
</reference>
<dbReference type="Proteomes" id="UP000050640">
    <property type="component" value="Unplaced"/>
</dbReference>
<dbReference type="AlphaFoldDB" id="A0A158Q7G5"/>
<keyword evidence="6 12" id="KW-0064">Aspartyl protease</keyword>
<keyword evidence="4 12" id="KW-0645">Protease</keyword>
<evidence type="ECO:0000256" key="9">
    <source>
        <dbReference type="ARBA" id="ARBA00023180"/>
    </source>
</evidence>
<dbReference type="InterPro" id="IPR001461">
    <property type="entry name" value="Aspartic_peptidase_A1"/>
</dbReference>
<dbReference type="InterPro" id="IPR021109">
    <property type="entry name" value="Peptidase_aspartic_dom_sf"/>
</dbReference>
<organism evidence="14 15">
    <name type="scientific">Elaeophora elaphi</name>
    <dbReference type="NCBI Taxonomy" id="1147741"/>
    <lineage>
        <taxon>Eukaryota</taxon>
        <taxon>Metazoa</taxon>
        <taxon>Ecdysozoa</taxon>
        <taxon>Nematoda</taxon>
        <taxon>Chromadorea</taxon>
        <taxon>Rhabditida</taxon>
        <taxon>Spirurina</taxon>
        <taxon>Spiruromorpha</taxon>
        <taxon>Filarioidea</taxon>
        <taxon>Onchocercidae</taxon>
        <taxon>Elaeophora</taxon>
    </lineage>
</organism>
<keyword evidence="3" id="KW-0964">Secreted</keyword>
<evidence type="ECO:0000256" key="4">
    <source>
        <dbReference type="ARBA" id="ARBA00022670"/>
    </source>
</evidence>
<dbReference type="FunFam" id="2.40.70.10:FF:000058">
    <property type="entry name" value="ASpartyl Protease"/>
    <property type="match status" value="1"/>
</dbReference>
<feature type="domain" description="Peptidase A1" evidence="13">
    <location>
        <begin position="54"/>
        <end position="374"/>
    </location>
</feature>
<comment type="subcellular location">
    <subcellularLocation>
        <location evidence="1">Secreted</location>
    </subcellularLocation>
</comment>
<evidence type="ECO:0000256" key="3">
    <source>
        <dbReference type="ARBA" id="ARBA00022525"/>
    </source>
</evidence>
<accession>A0A158Q7G5</accession>
<evidence type="ECO:0000256" key="5">
    <source>
        <dbReference type="ARBA" id="ARBA00022729"/>
    </source>
</evidence>
<evidence type="ECO:0000259" key="13">
    <source>
        <dbReference type="PROSITE" id="PS51767"/>
    </source>
</evidence>
<evidence type="ECO:0000256" key="2">
    <source>
        <dbReference type="ARBA" id="ARBA00007447"/>
    </source>
</evidence>
<name>A0A158Q7G5_9BILA</name>
<dbReference type="PRINTS" id="PR00792">
    <property type="entry name" value="PEPSIN"/>
</dbReference>
<dbReference type="Pfam" id="PF00026">
    <property type="entry name" value="Asp"/>
    <property type="match status" value="1"/>
</dbReference>
<dbReference type="GO" id="GO:0005576">
    <property type="term" value="C:extracellular region"/>
    <property type="evidence" value="ECO:0007669"/>
    <property type="project" value="UniProtKB-SubCell"/>
</dbReference>
<dbReference type="CDD" id="cd05471">
    <property type="entry name" value="pepsin_like"/>
    <property type="match status" value="1"/>
</dbReference>
<proteinExistence type="inferred from homology"/>
<dbReference type="Gene3D" id="2.40.70.10">
    <property type="entry name" value="Acid Proteases"/>
    <property type="match status" value="2"/>
</dbReference>
<feature type="disulfide bond" evidence="11">
    <location>
        <begin position="296"/>
        <end position="334"/>
    </location>
</feature>
<keyword evidence="5" id="KW-0732">Signal</keyword>
<dbReference type="FunFam" id="2.40.70.10:FF:000008">
    <property type="entry name" value="Cathepsin D"/>
    <property type="match status" value="1"/>
</dbReference>
<evidence type="ECO:0000256" key="1">
    <source>
        <dbReference type="ARBA" id="ARBA00004613"/>
    </source>
</evidence>
<dbReference type="STRING" id="1147741.A0A158Q7G5"/>
<dbReference type="GO" id="GO:0004190">
    <property type="term" value="F:aspartic-type endopeptidase activity"/>
    <property type="evidence" value="ECO:0007669"/>
    <property type="project" value="UniProtKB-KW"/>
</dbReference>
<dbReference type="PANTHER" id="PTHR47966:SF8">
    <property type="entry name" value="ASPARTIC PROTEASE 1-RELATED"/>
    <property type="match status" value="1"/>
</dbReference>
<evidence type="ECO:0000256" key="6">
    <source>
        <dbReference type="ARBA" id="ARBA00022750"/>
    </source>
</evidence>
<evidence type="ECO:0000256" key="10">
    <source>
        <dbReference type="PIRSR" id="PIRSR601461-1"/>
    </source>
</evidence>
<dbReference type="InterPro" id="IPR001969">
    <property type="entry name" value="Aspartic_peptidase_AS"/>
</dbReference>
<feature type="active site" evidence="10">
    <location>
        <position position="261"/>
    </location>
</feature>
<protein>
    <submittedName>
        <fullName evidence="15">Peptidase A1 domain-containing protein</fullName>
    </submittedName>
</protein>
<evidence type="ECO:0000256" key="11">
    <source>
        <dbReference type="PIRSR" id="PIRSR601461-2"/>
    </source>
</evidence>
<dbReference type="InterPro" id="IPR033121">
    <property type="entry name" value="PEPTIDASE_A1"/>
</dbReference>
<dbReference type="PANTHER" id="PTHR47966">
    <property type="entry name" value="BETA-SITE APP-CLEAVING ENZYME, ISOFORM A-RELATED"/>
    <property type="match status" value="1"/>
</dbReference>
<feature type="active site" evidence="10">
    <location>
        <position position="72"/>
    </location>
</feature>
<keyword evidence="7 12" id="KW-0378">Hydrolase</keyword>
<dbReference type="PROSITE" id="PS51767">
    <property type="entry name" value="PEPTIDASE_A1"/>
    <property type="match status" value="1"/>
</dbReference>
<dbReference type="WBParaSite" id="EEL_0000459901-mRNA-1">
    <property type="protein sequence ID" value="EEL_0000459901-mRNA-1"/>
    <property type="gene ID" value="EEL_0000459901"/>
</dbReference>
<evidence type="ECO:0000256" key="12">
    <source>
        <dbReference type="RuleBase" id="RU000454"/>
    </source>
</evidence>
<dbReference type="GO" id="GO:0005764">
    <property type="term" value="C:lysosome"/>
    <property type="evidence" value="ECO:0007669"/>
    <property type="project" value="TreeGrafter"/>
</dbReference>
<evidence type="ECO:0000256" key="7">
    <source>
        <dbReference type="ARBA" id="ARBA00022801"/>
    </source>
</evidence>
<dbReference type="InterPro" id="IPR034164">
    <property type="entry name" value="Pepsin-like_dom"/>
</dbReference>
<dbReference type="GO" id="GO:0006508">
    <property type="term" value="P:proteolysis"/>
    <property type="evidence" value="ECO:0007669"/>
    <property type="project" value="UniProtKB-KW"/>
</dbReference>
<keyword evidence="9" id="KW-0325">Glycoprotein</keyword>
<keyword evidence="14" id="KW-1185">Reference proteome</keyword>
<dbReference type="SUPFAM" id="SSF50630">
    <property type="entry name" value="Acid proteases"/>
    <property type="match status" value="1"/>
</dbReference>
<comment type="similarity">
    <text evidence="2 12">Belongs to the peptidase A1 family.</text>
</comment>
<keyword evidence="8 11" id="KW-1015">Disulfide bond</keyword>
<dbReference type="PROSITE" id="PS00141">
    <property type="entry name" value="ASP_PROTEASE"/>
    <property type="match status" value="1"/>
</dbReference>